<feature type="region of interest" description="Disordered" evidence="1">
    <location>
        <begin position="29"/>
        <end position="50"/>
    </location>
</feature>
<name>A0A8B6C9H4_MYTGA</name>
<proteinExistence type="predicted"/>
<accession>A0A8B6C9H4</accession>
<evidence type="ECO:0000256" key="1">
    <source>
        <dbReference type="SAM" id="MobiDB-lite"/>
    </source>
</evidence>
<reference evidence="2" key="1">
    <citation type="submission" date="2018-11" db="EMBL/GenBank/DDBJ databases">
        <authorList>
            <person name="Alioto T."/>
            <person name="Alioto T."/>
        </authorList>
    </citation>
    <scope>NUCLEOTIDE SEQUENCE</scope>
</reference>
<dbReference type="Proteomes" id="UP000596742">
    <property type="component" value="Unassembled WGS sequence"/>
</dbReference>
<protein>
    <submittedName>
        <fullName evidence="2">Uncharacterized protein</fullName>
    </submittedName>
</protein>
<keyword evidence="3" id="KW-1185">Reference proteome</keyword>
<organism evidence="2 3">
    <name type="scientific">Mytilus galloprovincialis</name>
    <name type="common">Mediterranean mussel</name>
    <dbReference type="NCBI Taxonomy" id="29158"/>
    <lineage>
        <taxon>Eukaryota</taxon>
        <taxon>Metazoa</taxon>
        <taxon>Spiralia</taxon>
        <taxon>Lophotrochozoa</taxon>
        <taxon>Mollusca</taxon>
        <taxon>Bivalvia</taxon>
        <taxon>Autobranchia</taxon>
        <taxon>Pteriomorphia</taxon>
        <taxon>Mytilida</taxon>
        <taxon>Mytiloidea</taxon>
        <taxon>Mytilidae</taxon>
        <taxon>Mytilinae</taxon>
        <taxon>Mytilus</taxon>
    </lineage>
</organism>
<feature type="compositionally biased region" description="Basic residues" evidence="1">
    <location>
        <begin position="29"/>
        <end position="42"/>
    </location>
</feature>
<evidence type="ECO:0000313" key="2">
    <source>
        <dbReference type="EMBL" id="VDI01464.1"/>
    </source>
</evidence>
<evidence type="ECO:0000313" key="3">
    <source>
        <dbReference type="Proteomes" id="UP000596742"/>
    </source>
</evidence>
<comment type="caution">
    <text evidence="2">The sequence shown here is derived from an EMBL/GenBank/DDBJ whole genome shotgun (WGS) entry which is preliminary data.</text>
</comment>
<gene>
    <name evidence="2" type="ORF">MGAL_10B068068</name>
</gene>
<sequence>MRHVQRRDGALATLTVLYVTHVVTSLRTLRRGPDRKKGRHPAKMNTGNNSQMLADDLALSIFDEDPSIMLKNVDRNSQTEIQGFHPRLESNASSWCVCTKCREMPTGGDKML</sequence>
<dbReference type="EMBL" id="UYJE01001353">
    <property type="protein sequence ID" value="VDI01464.1"/>
    <property type="molecule type" value="Genomic_DNA"/>
</dbReference>
<dbReference type="AlphaFoldDB" id="A0A8B6C9H4"/>